<accession>A0ABX1TQC9</accession>
<comment type="caution">
    <text evidence="3">The sequence shown here is derived from an EMBL/GenBank/DDBJ whole genome shotgun (WGS) entry which is preliminary data.</text>
</comment>
<dbReference type="InterPro" id="IPR008621">
    <property type="entry name" value="Cbb3-typ_cyt_oxidase_comp"/>
</dbReference>
<organism evidence="3 4">
    <name type="scientific">Candidatus Competibacter phosphatis</name>
    <dbReference type="NCBI Taxonomy" id="221280"/>
    <lineage>
        <taxon>Bacteria</taxon>
        <taxon>Pseudomonadati</taxon>
        <taxon>Pseudomonadota</taxon>
        <taxon>Gammaproteobacteria</taxon>
        <taxon>Candidatus Competibacteraceae</taxon>
        <taxon>Candidatus Competibacter</taxon>
    </lineage>
</organism>
<keyword evidence="2" id="KW-0472">Membrane</keyword>
<proteinExistence type="predicted"/>
<reference evidence="3 4" key="1">
    <citation type="submission" date="2019-03" db="EMBL/GenBank/DDBJ databases">
        <title>Metabolic reconstructions from genomes of highly enriched 'Candidatus Accumulibacter' and 'Candidatus Competibacter' bioreactor populations.</title>
        <authorList>
            <person name="Annavajhala M.K."/>
            <person name="Welles L."/>
            <person name="Abbas B."/>
            <person name="Sorokin D."/>
            <person name="Park H."/>
            <person name="Van Loosdrecht M."/>
            <person name="Chandran K."/>
        </authorList>
    </citation>
    <scope>NUCLEOTIDE SEQUENCE [LARGE SCALE GENOMIC DNA]</scope>
    <source>
        <strain evidence="3 4">SBR_G</strain>
    </source>
</reference>
<sequence length="77" mass="9089">MFDWLMWFTHMENSKPLALVLFFGAFCGILIYVFTGKRRAKRLESYKYIPLDDDDPPRHSTAQAGYHSQSRKVMDNE</sequence>
<feature type="transmembrane region" description="Helical" evidence="2">
    <location>
        <begin position="16"/>
        <end position="35"/>
    </location>
</feature>
<dbReference type="Pfam" id="PF05545">
    <property type="entry name" value="FixQ"/>
    <property type="match status" value="1"/>
</dbReference>
<evidence type="ECO:0000256" key="2">
    <source>
        <dbReference type="SAM" id="Phobius"/>
    </source>
</evidence>
<keyword evidence="2" id="KW-0812">Transmembrane</keyword>
<protein>
    <submittedName>
        <fullName evidence="3">Cbb3-type cytochrome c oxidase subunit 3</fullName>
    </submittedName>
</protein>
<evidence type="ECO:0000256" key="1">
    <source>
        <dbReference type="SAM" id="MobiDB-lite"/>
    </source>
</evidence>
<keyword evidence="4" id="KW-1185">Reference proteome</keyword>
<dbReference type="Proteomes" id="UP000760480">
    <property type="component" value="Unassembled WGS sequence"/>
</dbReference>
<evidence type="ECO:0000313" key="4">
    <source>
        <dbReference type="Proteomes" id="UP000760480"/>
    </source>
</evidence>
<keyword evidence="2" id="KW-1133">Transmembrane helix</keyword>
<gene>
    <name evidence="3" type="ORF">E4P82_13645</name>
</gene>
<evidence type="ECO:0000313" key="3">
    <source>
        <dbReference type="EMBL" id="NMQ20151.1"/>
    </source>
</evidence>
<dbReference type="EMBL" id="SPMZ01000039">
    <property type="protein sequence ID" value="NMQ20151.1"/>
    <property type="molecule type" value="Genomic_DNA"/>
</dbReference>
<feature type="region of interest" description="Disordered" evidence="1">
    <location>
        <begin position="51"/>
        <end position="77"/>
    </location>
</feature>
<dbReference type="RefSeq" id="WP_169249410.1">
    <property type="nucleotide sequence ID" value="NZ_SPMZ01000039.1"/>
</dbReference>
<name>A0ABX1TQC9_9GAMM</name>